<reference evidence="2" key="1">
    <citation type="journal article" date="2014" name="Proc. Natl. Acad. Sci. U.S.A.">
        <title>Extensive sampling of basidiomycete genomes demonstrates inadequacy of the white-rot/brown-rot paradigm for wood decay fungi.</title>
        <authorList>
            <person name="Riley R."/>
            <person name="Salamov A.A."/>
            <person name="Brown D.W."/>
            <person name="Nagy L.G."/>
            <person name="Floudas D."/>
            <person name="Held B.W."/>
            <person name="Levasseur A."/>
            <person name="Lombard V."/>
            <person name="Morin E."/>
            <person name="Otillar R."/>
            <person name="Lindquist E.A."/>
            <person name="Sun H."/>
            <person name="LaButti K.M."/>
            <person name="Schmutz J."/>
            <person name="Jabbour D."/>
            <person name="Luo H."/>
            <person name="Baker S.E."/>
            <person name="Pisabarro A.G."/>
            <person name="Walton J.D."/>
            <person name="Blanchette R.A."/>
            <person name="Henrissat B."/>
            <person name="Martin F."/>
            <person name="Cullen D."/>
            <person name="Hibbett D.S."/>
            <person name="Grigoriev I.V."/>
        </authorList>
    </citation>
    <scope>NUCLEOTIDE SEQUENCE [LARGE SCALE GENOMIC DNA]</scope>
    <source>
        <strain evidence="2">CBS 339.88</strain>
    </source>
</reference>
<evidence type="ECO:0000313" key="1">
    <source>
        <dbReference type="EMBL" id="KDR83161.1"/>
    </source>
</evidence>
<gene>
    <name evidence="1" type="ORF">GALMADRAFT_872998</name>
</gene>
<protein>
    <submittedName>
        <fullName evidence="1">Uncharacterized protein</fullName>
    </submittedName>
</protein>
<proteinExistence type="predicted"/>
<dbReference type="Proteomes" id="UP000027222">
    <property type="component" value="Unassembled WGS sequence"/>
</dbReference>
<accession>A0A067TJ22</accession>
<sequence length="447" mass="52135">MCLPYPYRRSNPISPSQCPYKSPQAHAFRIALSSVIQLCHKSYTGESLWSRWESKPINLVIFVMITWTKKTWTEFDMAWLQLRHQFMHRYGLDKGRFLRSLSEIDDDPPIFDLAQALTANTSNQGTNTIKKSLSAVRYHCFSEVSKWVTDRGSEDIYLYGEPLQAIVQTNEYLRDIMLLNEDNGFISFTNFCNIATHVKSRDKLRTFRFALILHQENMAFFLQSQNGSSKGFDVGLRNHKLELTMRFSTVIYNDEYKHSSTAILPVSLFGMFRVEGDMDNDSFLWQWVNQFSTFFQHAIGVQMPYKPRGTLQTFQEIPDLIWNFAFVSLESIFSLNEGLRPAIQGKFLDTFRMITENLNEQMSSPNFQEPDLLFYLTGLYLRAMKIRYRTYHICLDDLLSAMWIYKEKTIDAGILNSDLEEIYGRETGVYQGRFSSEWWKSLDSGGV</sequence>
<evidence type="ECO:0000313" key="2">
    <source>
        <dbReference type="Proteomes" id="UP000027222"/>
    </source>
</evidence>
<dbReference type="AlphaFoldDB" id="A0A067TJ22"/>
<organism evidence="1 2">
    <name type="scientific">Galerina marginata (strain CBS 339.88)</name>
    <dbReference type="NCBI Taxonomy" id="685588"/>
    <lineage>
        <taxon>Eukaryota</taxon>
        <taxon>Fungi</taxon>
        <taxon>Dikarya</taxon>
        <taxon>Basidiomycota</taxon>
        <taxon>Agaricomycotina</taxon>
        <taxon>Agaricomycetes</taxon>
        <taxon>Agaricomycetidae</taxon>
        <taxon>Agaricales</taxon>
        <taxon>Agaricineae</taxon>
        <taxon>Strophariaceae</taxon>
        <taxon>Galerina</taxon>
    </lineage>
</organism>
<keyword evidence="2" id="KW-1185">Reference proteome</keyword>
<name>A0A067TJ22_GALM3</name>
<dbReference type="HOGENOM" id="CLU_612566_0_0_1"/>
<dbReference type="EMBL" id="KL142369">
    <property type="protein sequence ID" value="KDR83161.1"/>
    <property type="molecule type" value="Genomic_DNA"/>
</dbReference>